<dbReference type="EC" id="1.14.12.17" evidence="3"/>
<gene>
    <name evidence="3" type="primary">hmp_3</name>
    <name evidence="3" type="ORF">LMG32289_03013</name>
</gene>
<feature type="domain" description="FAD-binding FR-type" evidence="2">
    <location>
        <begin position="234"/>
        <end position="339"/>
    </location>
</feature>
<dbReference type="Pfam" id="PF00111">
    <property type="entry name" value="Fer2"/>
    <property type="match status" value="1"/>
</dbReference>
<dbReference type="PRINTS" id="PR00409">
    <property type="entry name" value="PHDIOXRDTASE"/>
</dbReference>
<dbReference type="InterPro" id="IPR008333">
    <property type="entry name" value="Cbr1-like_FAD-bd_dom"/>
</dbReference>
<dbReference type="CDD" id="cd00207">
    <property type="entry name" value="fer2"/>
    <property type="match status" value="1"/>
</dbReference>
<dbReference type="InterPro" id="IPR052353">
    <property type="entry name" value="Benzoxazolinone_Detox_Enz"/>
</dbReference>
<dbReference type="InterPro" id="IPR036010">
    <property type="entry name" value="2Fe-2S_ferredoxin-like_sf"/>
</dbReference>
<name>A0ABM8X279_9BURK</name>
<protein>
    <submittedName>
        <fullName evidence="3">Flavohemoprotein</fullName>
        <ecNumber evidence="3">1.14.12.17</ecNumber>
    </submittedName>
</protein>
<dbReference type="SUPFAM" id="SSF52343">
    <property type="entry name" value="Ferredoxin reductase-like, C-terminal NADP-linked domain"/>
    <property type="match status" value="1"/>
</dbReference>
<evidence type="ECO:0000313" key="3">
    <source>
        <dbReference type="EMBL" id="CAG9173985.1"/>
    </source>
</evidence>
<organism evidence="3 4">
    <name type="scientific">Cupriavidus pampae</name>
    <dbReference type="NCBI Taxonomy" id="659251"/>
    <lineage>
        <taxon>Bacteria</taxon>
        <taxon>Pseudomonadati</taxon>
        <taxon>Pseudomonadota</taxon>
        <taxon>Betaproteobacteria</taxon>
        <taxon>Burkholderiales</taxon>
        <taxon>Burkholderiaceae</taxon>
        <taxon>Cupriavidus</taxon>
    </lineage>
</organism>
<sequence>MSKLMSVNVGRPREVEWNGKTVRTAIWKTPLQGRVHVGRTNIAGDEQADRQGHGGEQRAVLVYQLSSYRYWSQALERDDFDYGQFGENLTVEGLEDADVNIGDRYRIGSALFEVTQPRVTCYRLGIRMGHPELPALLVSHRRPGFYMRVIEEGEIGAGDDIVKVAEGPEKMSVADIDSLLYSSRHPVASLTRALRIPALSVGWRDSFAALLKADGLVTGNAALDSLKRGDLAWAGFRKARVASIVRESADVRSFWLEPVDAPPLPAAKAGQHIAVRQPADTSGTGMARMYSLSAPVNEGRYRMSVKREQLGAFSRYLHAEVRVGAILEIAAPQGEFVLGPEEGPVVLISAGVGVTPLLAMLHALSTRRLCDREVWWFHGARDGRHHAFRQEVEILLARIAGARSFISYSRPGEGDALGDGFDGIGRLSILHLEQQGVPKDAEFFLCGPAAFMRDFSAELEAWGADPQSIHSERFGGAAQQFHRPHPPAGNSEGGHAIHFVRSGLSVRWSNRYQSLLELAEACEVPVRWSCRTGVCHSCQVRQLDGGIEYAPAPVALPAQGTILLCCAKPTSDTHIDL</sequence>
<keyword evidence="4" id="KW-1185">Reference proteome</keyword>
<accession>A0ABM8X279</accession>
<dbReference type="EMBL" id="CAJZAG010000005">
    <property type="protein sequence ID" value="CAG9173985.1"/>
    <property type="molecule type" value="Genomic_DNA"/>
</dbReference>
<dbReference type="InterPro" id="IPR001433">
    <property type="entry name" value="OxRdtase_FAD/NAD-bd"/>
</dbReference>
<dbReference type="Gene3D" id="2.40.33.20">
    <property type="entry name" value="PK beta-barrel domain-like"/>
    <property type="match status" value="1"/>
</dbReference>
<dbReference type="GO" id="GO:0008941">
    <property type="term" value="F:nitric oxide dioxygenase NAD(P)H activity"/>
    <property type="evidence" value="ECO:0007669"/>
    <property type="project" value="UniProtKB-EC"/>
</dbReference>
<dbReference type="PROSITE" id="PS51340">
    <property type="entry name" value="MOSC"/>
    <property type="match status" value="1"/>
</dbReference>
<dbReference type="PROSITE" id="PS51384">
    <property type="entry name" value="FAD_FR"/>
    <property type="match status" value="1"/>
</dbReference>
<dbReference type="Pfam" id="PF03473">
    <property type="entry name" value="MOSC"/>
    <property type="match status" value="1"/>
</dbReference>
<dbReference type="Gene3D" id="2.40.30.10">
    <property type="entry name" value="Translation factors"/>
    <property type="match status" value="1"/>
</dbReference>
<dbReference type="SUPFAM" id="SSF54292">
    <property type="entry name" value="2Fe-2S ferredoxin-like"/>
    <property type="match status" value="1"/>
</dbReference>
<dbReference type="InterPro" id="IPR012675">
    <property type="entry name" value="Beta-grasp_dom_sf"/>
</dbReference>
<feature type="domain" description="MOSC" evidence="1">
    <location>
        <begin position="29"/>
        <end position="164"/>
    </location>
</feature>
<evidence type="ECO:0000259" key="1">
    <source>
        <dbReference type="PROSITE" id="PS51340"/>
    </source>
</evidence>
<reference evidence="3 4" key="1">
    <citation type="submission" date="2021-08" db="EMBL/GenBank/DDBJ databases">
        <authorList>
            <person name="Peeters C."/>
        </authorList>
    </citation>
    <scope>NUCLEOTIDE SEQUENCE [LARGE SCALE GENOMIC DNA]</scope>
    <source>
        <strain evidence="3 4">LMG 32289</strain>
    </source>
</reference>
<dbReference type="Pfam" id="PF00970">
    <property type="entry name" value="FAD_binding_6"/>
    <property type="match status" value="1"/>
</dbReference>
<dbReference type="Proteomes" id="UP000706525">
    <property type="component" value="Unassembled WGS sequence"/>
</dbReference>
<dbReference type="InterPro" id="IPR005163">
    <property type="entry name" value="Tri_helical_YiiM-like"/>
</dbReference>
<dbReference type="InterPro" id="IPR001041">
    <property type="entry name" value="2Fe-2S_ferredoxin-type"/>
</dbReference>
<proteinExistence type="predicted"/>
<dbReference type="PANTHER" id="PTHR30212">
    <property type="entry name" value="PROTEIN YIIM"/>
    <property type="match status" value="1"/>
</dbReference>
<evidence type="ECO:0000259" key="2">
    <source>
        <dbReference type="PROSITE" id="PS51384"/>
    </source>
</evidence>
<dbReference type="SUPFAM" id="SSF63380">
    <property type="entry name" value="Riboflavin synthase domain-like"/>
    <property type="match status" value="1"/>
</dbReference>
<dbReference type="RefSeq" id="WP_223989510.1">
    <property type="nucleotide sequence ID" value="NZ_CAJZAG010000005.1"/>
</dbReference>
<dbReference type="PANTHER" id="PTHR30212:SF2">
    <property type="entry name" value="PROTEIN YIIM"/>
    <property type="match status" value="1"/>
</dbReference>
<dbReference type="InterPro" id="IPR017938">
    <property type="entry name" value="Riboflavin_synthase-like_b-brl"/>
</dbReference>
<dbReference type="Pfam" id="PF03475">
    <property type="entry name" value="YiiM_3-alpha"/>
    <property type="match status" value="1"/>
</dbReference>
<comment type="caution">
    <text evidence="3">The sequence shown here is derived from an EMBL/GenBank/DDBJ whole genome shotgun (WGS) entry which is preliminary data.</text>
</comment>
<dbReference type="CDD" id="cd06184">
    <property type="entry name" value="flavohem_like_fad_nad_binding"/>
    <property type="match status" value="1"/>
</dbReference>
<evidence type="ECO:0000313" key="4">
    <source>
        <dbReference type="Proteomes" id="UP000706525"/>
    </source>
</evidence>
<dbReference type="InterPro" id="IPR039261">
    <property type="entry name" value="FNR_nucleotide-bd"/>
</dbReference>
<dbReference type="InterPro" id="IPR017927">
    <property type="entry name" value="FAD-bd_FR_type"/>
</dbReference>
<dbReference type="Gene3D" id="3.10.20.30">
    <property type="match status" value="1"/>
</dbReference>
<keyword evidence="3" id="KW-0560">Oxidoreductase</keyword>
<dbReference type="SUPFAM" id="SSF50800">
    <property type="entry name" value="PK beta-barrel domain-like"/>
    <property type="match status" value="1"/>
</dbReference>
<dbReference type="InterPro" id="IPR011037">
    <property type="entry name" value="Pyrv_Knase-like_insert_dom_sf"/>
</dbReference>
<dbReference type="Gene3D" id="3.40.50.80">
    <property type="entry name" value="Nucleotide-binding domain of ferredoxin-NADP reductase (FNR) module"/>
    <property type="match status" value="1"/>
</dbReference>
<dbReference type="InterPro" id="IPR005302">
    <property type="entry name" value="MoCF_Sase_C"/>
</dbReference>
<dbReference type="Pfam" id="PF00175">
    <property type="entry name" value="NAD_binding_1"/>
    <property type="match status" value="1"/>
</dbReference>